<keyword evidence="3" id="KW-1185">Reference proteome</keyword>
<gene>
    <name evidence="2" type="ORF">ASZ78_014969</name>
</gene>
<feature type="region of interest" description="Disordered" evidence="1">
    <location>
        <begin position="58"/>
        <end position="106"/>
    </location>
</feature>
<sequence length="106" mass="10877">MLPVLLPRAARGCSNTNNALNQAGENRILPTFLVGLLFNIHRSFAVCSCWTMPGPAGVHHALHTQAGPGPAGSTERQGAAATRVPSEGAGYGLKEGGTAEESAEIA</sequence>
<proteinExistence type="predicted"/>
<evidence type="ECO:0000313" key="2">
    <source>
        <dbReference type="EMBL" id="OXB62957.1"/>
    </source>
</evidence>
<reference evidence="2 3" key="1">
    <citation type="submission" date="2016-07" db="EMBL/GenBank/DDBJ databases">
        <title>Disparate Historic Effective Population Sizes Predicted by Modern Levels of Genome Diversity for the Scaled Quail (Callipepla squamata) and the Northern Bobwhite (Colinus virginianus): Inferences from First and Second Generation Draft Genome Assemblies for Sympatric New World Quail.</title>
        <authorList>
            <person name="Oldeschulte D.L."/>
            <person name="Halley Y.A."/>
            <person name="Bhattarai E.K."/>
            <person name="Brashear W.A."/>
            <person name="Hill J."/>
            <person name="Metz R.P."/>
            <person name="Johnson C.D."/>
            <person name="Rollins D."/>
            <person name="Peterson M.J."/>
            <person name="Bickhart D.M."/>
            <person name="Decker J.E."/>
            <person name="Seabury C.M."/>
        </authorList>
    </citation>
    <scope>NUCLEOTIDE SEQUENCE [LARGE SCALE GENOMIC DNA]</scope>
    <source>
        <strain evidence="2 3">Texas</strain>
        <tissue evidence="2">Leg muscle</tissue>
    </source>
</reference>
<name>A0A226N5Z4_CALSU</name>
<protein>
    <submittedName>
        <fullName evidence="2">Uncharacterized protein</fullName>
    </submittedName>
</protein>
<dbReference type="Proteomes" id="UP000198323">
    <property type="component" value="Unassembled WGS sequence"/>
</dbReference>
<accession>A0A226N5Z4</accession>
<organism evidence="2 3">
    <name type="scientific">Callipepla squamata</name>
    <name type="common">Scaled quail</name>
    <dbReference type="NCBI Taxonomy" id="9009"/>
    <lineage>
        <taxon>Eukaryota</taxon>
        <taxon>Metazoa</taxon>
        <taxon>Chordata</taxon>
        <taxon>Craniata</taxon>
        <taxon>Vertebrata</taxon>
        <taxon>Euteleostomi</taxon>
        <taxon>Archelosauria</taxon>
        <taxon>Archosauria</taxon>
        <taxon>Dinosauria</taxon>
        <taxon>Saurischia</taxon>
        <taxon>Theropoda</taxon>
        <taxon>Coelurosauria</taxon>
        <taxon>Aves</taxon>
        <taxon>Neognathae</taxon>
        <taxon>Galloanserae</taxon>
        <taxon>Galliformes</taxon>
        <taxon>Odontophoridae</taxon>
        <taxon>Callipepla</taxon>
    </lineage>
</organism>
<comment type="caution">
    <text evidence="2">The sequence shown here is derived from an EMBL/GenBank/DDBJ whole genome shotgun (WGS) entry which is preliminary data.</text>
</comment>
<dbReference type="EMBL" id="MCFN01000190">
    <property type="protein sequence ID" value="OXB62957.1"/>
    <property type="molecule type" value="Genomic_DNA"/>
</dbReference>
<dbReference type="AlphaFoldDB" id="A0A226N5Z4"/>
<evidence type="ECO:0000256" key="1">
    <source>
        <dbReference type="SAM" id="MobiDB-lite"/>
    </source>
</evidence>
<evidence type="ECO:0000313" key="3">
    <source>
        <dbReference type="Proteomes" id="UP000198323"/>
    </source>
</evidence>